<evidence type="ECO:0000256" key="7">
    <source>
        <dbReference type="ARBA" id="ARBA00023239"/>
    </source>
</evidence>
<keyword evidence="7 11" id="KW-0456">Lyase</keyword>
<dbReference type="SUPFAM" id="SSF53383">
    <property type="entry name" value="PLP-dependent transferases"/>
    <property type="match status" value="1"/>
</dbReference>
<comment type="pathway">
    <text evidence="3">Cofactor biosynthesis; adenosylcobalamin biosynthesis.</text>
</comment>
<comment type="function">
    <text evidence="2">Decarboxylates L-threonine-O-3-phosphate to yield (R)-1-amino-2-propanol O-2-phosphate, the precursor for the linkage between the nucleotide loop and the corrin ring in cobalamin.</text>
</comment>
<evidence type="ECO:0000256" key="4">
    <source>
        <dbReference type="ARBA" id="ARBA00012285"/>
    </source>
</evidence>
<evidence type="ECO:0000256" key="5">
    <source>
        <dbReference type="ARBA" id="ARBA00022573"/>
    </source>
</evidence>
<dbReference type="PANTHER" id="PTHR42885">
    <property type="entry name" value="HISTIDINOL-PHOSPHATE AMINOTRANSFERASE-RELATED"/>
    <property type="match status" value="1"/>
</dbReference>
<dbReference type="Gene3D" id="3.90.1150.10">
    <property type="entry name" value="Aspartate Aminotransferase, domain 1"/>
    <property type="match status" value="1"/>
</dbReference>
<reference evidence="11 12" key="1">
    <citation type="submission" date="2019-12" db="EMBL/GenBank/DDBJ databases">
        <authorList>
            <person name="Lee S.D."/>
        </authorList>
    </citation>
    <scope>NUCLEOTIDE SEQUENCE [LARGE SCALE GENOMIC DNA]</scope>
    <source>
        <strain evidence="11 12">SAP-6</strain>
    </source>
</reference>
<dbReference type="EMBL" id="WUBS01000006">
    <property type="protein sequence ID" value="NDL63210.1"/>
    <property type="molecule type" value="Genomic_DNA"/>
</dbReference>
<dbReference type="InterPro" id="IPR004839">
    <property type="entry name" value="Aminotransferase_I/II_large"/>
</dbReference>
<evidence type="ECO:0000256" key="6">
    <source>
        <dbReference type="ARBA" id="ARBA00022898"/>
    </source>
</evidence>
<dbReference type="AlphaFoldDB" id="A0A845SEJ0"/>
<dbReference type="GO" id="GO:0030170">
    <property type="term" value="F:pyridoxal phosphate binding"/>
    <property type="evidence" value="ECO:0007669"/>
    <property type="project" value="InterPro"/>
</dbReference>
<comment type="catalytic activity">
    <reaction evidence="9">
        <text>O-phospho-L-threonine + H(+) = (R)-1-aminopropan-2-yl phosphate + CO2</text>
        <dbReference type="Rhea" id="RHEA:11492"/>
        <dbReference type="ChEBI" id="CHEBI:15378"/>
        <dbReference type="ChEBI" id="CHEBI:16526"/>
        <dbReference type="ChEBI" id="CHEBI:58563"/>
        <dbReference type="ChEBI" id="CHEBI:58675"/>
        <dbReference type="EC" id="4.1.1.81"/>
    </reaction>
</comment>
<dbReference type="GO" id="GO:0048472">
    <property type="term" value="F:threonine-phosphate decarboxylase activity"/>
    <property type="evidence" value="ECO:0007669"/>
    <property type="project" value="UniProtKB-EC"/>
</dbReference>
<dbReference type="NCBIfam" id="TIGR01140">
    <property type="entry name" value="L_thr_O3P_dcar"/>
    <property type="match status" value="1"/>
</dbReference>
<evidence type="ECO:0000256" key="1">
    <source>
        <dbReference type="ARBA" id="ARBA00001933"/>
    </source>
</evidence>
<evidence type="ECO:0000259" key="10">
    <source>
        <dbReference type="Pfam" id="PF00155"/>
    </source>
</evidence>
<reference evidence="11 12" key="2">
    <citation type="submission" date="2020-02" db="EMBL/GenBank/DDBJ databases">
        <title>The new genus of Enterobacteriales.</title>
        <authorList>
            <person name="Kim I.S."/>
        </authorList>
    </citation>
    <scope>NUCLEOTIDE SEQUENCE [LARGE SCALE GENOMIC DNA]</scope>
    <source>
        <strain evidence="11 12">SAP-6</strain>
    </source>
</reference>
<comment type="caution">
    <text evidence="11">The sequence shown here is derived from an EMBL/GenBank/DDBJ whole genome shotgun (WGS) entry which is preliminary data.</text>
</comment>
<dbReference type="PANTHER" id="PTHR42885:SF1">
    <property type="entry name" value="THREONINE-PHOSPHATE DECARBOXYLASE"/>
    <property type="match status" value="1"/>
</dbReference>
<dbReference type="Pfam" id="PF00155">
    <property type="entry name" value="Aminotran_1_2"/>
    <property type="match status" value="1"/>
</dbReference>
<keyword evidence="5" id="KW-0169">Cobalamin biosynthesis</keyword>
<accession>A0A845SEJ0</accession>
<dbReference type="Gene3D" id="3.40.640.10">
    <property type="entry name" value="Type I PLP-dependent aspartate aminotransferase-like (Major domain)"/>
    <property type="match status" value="1"/>
</dbReference>
<gene>
    <name evidence="11" type="ORF">GRH90_10670</name>
</gene>
<dbReference type="GO" id="GO:0009236">
    <property type="term" value="P:cobalamin biosynthetic process"/>
    <property type="evidence" value="ECO:0007669"/>
    <property type="project" value="UniProtKB-UniPathway"/>
</dbReference>
<evidence type="ECO:0000313" key="11">
    <source>
        <dbReference type="EMBL" id="NDL63210.1"/>
    </source>
</evidence>
<evidence type="ECO:0000256" key="2">
    <source>
        <dbReference type="ARBA" id="ARBA00003444"/>
    </source>
</evidence>
<evidence type="ECO:0000313" key="12">
    <source>
        <dbReference type="Proteomes" id="UP000461443"/>
    </source>
</evidence>
<dbReference type="Proteomes" id="UP000461443">
    <property type="component" value="Unassembled WGS sequence"/>
</dbReference>
<evidence type="ECO:0000256" key="9">
    <source>
        <dbReference type="ARBA" id="ARBA00048531"/>
    </source>
</evidence>
<sequence length="359" mass="39943">MALPNQHGGNVLDMALKLGVDETSIVDFSANINPLGMPASLKRALAAHWSLAERYPDPLYRRLHDRLAAHHQCPASWILAGNGATELIYDLAFLLRGKTVLLPTPGFAEYRLALKGMDCRVEDFPLTESDDFSPDHRLPAALRPGIDALFLCTPNNPTGQLIATDLLLAIARRCRELAITLVVDEAFMDFIPDGVSVINRLGDFPNLFVLRSLTKFYAIPGLRLGYMLGSDTQAMARLRERRPPWTINAFAALAGEVVLDDLEYQRDAMRWLQEQQTYLYGGLSALPALKVWRPAANYIFFRCQRRALDLQAALLQKGLLIRSCANYPGLSGDYYRVAIKGGADNRRLLEALGEVLNYG</sequence>
<dbReference type="PROSITE" id="PS00105">
    <property type="entry name" value="AA_TRANSFER_CLASS_1"/>
    <property type="match status" value="1"/>
</dbReference>
<dbReference type="InterPro" id="IPR005860">
    <property type="entry name" value="CobD"/>
</dbReference>
<evidence type="ECO:0000256" key="3">
    <source>
        <dbReference type="ARBA" id="ARBA00004953"/>
    </source>
</evidence>
<proteinExistence type="predicted"/>
<keyword evidence="12" id="KW-1185">Reference proteome</keyword>
<dbReference type="RefSeq" id="WP_162365917.1">
    <property type="nucleotide sequence ID" value="NZ_WUBS01000006.1"/>
</dbReference>
<protein>
    <recommendedName>
        <fullName evidence="4">threonine-phosphate decarboxylase</fullName>
        <ecNumber evidence="4">4.1.1.81</ecNumber>
    </recommendedName>
    <alternativeName>
        <fullName evidence="8">L-threonine-O-3-phosphate decarboxylase</fullName>
    </alternativeName>
</protein>
<feature type="domain" description="Aminotransferase class I/classII large" evidence="10">
    <location>
        <begin position="25"/>
        <end position="351"/>
    </location>
</feature>
<dbReference type="EC" id="4.1.1.81" evidence="4"/>
<dbReference type="InterPro" id="IPR004838">
    <property type="entry name" value="NHTrfase_class1_PyrdxlP-BS"/>
</dbReference>
<dbReference type="InterPro" id="IPR015422">
    <property type="entry name" value="PyrdxlP-dep_Trfase_small"/>
</dbReference>
<organism evidence="11 12">
    <name type="scientific">Acerihabitans arboris</name>
    <dbReference type="NCBI Taxonomy" id="2691583"/>
    <lineage>
        <taxon>Bacteria</taxon>
        <taxon>Pseudomonadati</taxon>
        <taxon>Pseudomonadota</taxon>
        <taxon>Gammaproteobacteria</taxon>
        <taxon>Enterobacterales</taxon>
        <taxon>Pectobacteriaceae</taxon>
        <taxon>Acerihabitans</taxon>
    </lineage>
</organism>
<evidence type="ECO:0000256" key="8">
    <source>
        <dbReference type="ARBA" id="ARBA00029996"/>
    </source>
</evidence>
<dbReference type="UniPathway" id="UPA00148"/>
<dbReference type="InterPro" id="IPR015424">
    <property type="entry name" value="PyrdxlP-dep_Trfase"/>
</dbReference>
<keyword evidence="6" id="KW-0663">Pyridoxal phosphate</keyword>
<dbReference type="CDD" id="cd00609">
    <property type="entry name" value="AAT_like"/>
    <property type="match status" value="1"/>
</dbReference>
<dbReference type="InterPro" id="IPR015421">
    <property type="entry name" value="PyrdxlP-dep_Trfase_major"/>
</dbReference>
<comment type="cofactor">
    <cofactor evidence="1">
        <name>pyridoxal 5'-phosphate</name>
        <dbReference type="ChEBI" id="CHEBI:597326"/>
    </cofactor>
</comment>
<name>A0A845SEJ0_9GAMM</name>